<evidence type="ECO:0000256" key="2">
    <source>
        <dbReference type="ARBA" id="ARBA00023015"/>
    </source>
</evidence>
<dbReference type="PANTHER" id="PTHR43214">
    <property type="entry name" value="TWO-COMPONENT RESPONSE REGULATOR"/>
    <property type="match status" value="1"/>
</dbReference>
<accession>A0A6F8YTF8</accession>
<reference evidence="8 9" key="1">
    <citation type="submission" date="2020-03" db="EMBL/GenBank/DDBJ databases">
        <title>Whole genome shotgun sequence of Phytohabitans suffuscus NBRC 105367.</title>
        <authorList>
            <person name="Komaki H."/>
            <person name="Tamura T."/>
        </authorList>
    </citation>
    <scope>NUCLEOTIDE SEQUENCE [LARGE SCALE GENOMIC DNA]</scope>
    <source>
        <strain evidence="8 9">NBRC 105367</strain>
    </source>
</reference>
<keyword evidence="1 5" id="KW-0597">Phosphoprotein</keyword>
<dbReference type="Pfam" id="PF00072">
    <property type="entry name" value="Response_reg"/>
    <property type="match status" value="1"/>
</dbReference>
<keyword evidence="2" id="KW-0805">Transcription regulation</keyword>
<evidence type="ECO:0000256" key="1">
    <source>
        <dbReference type="ARBA" id="ARBA00022553"/>
    </source>
</evidence>
<dbReference type="GO" id="GO:0000160">
    <property type="term" value="P:phosphorelay signal transduction system"/>
    <property type="evidence" value="ECO:0007669"/>
    <property type="project" value="InterPro"/>
</dbReference>
<dbReference type="SMART" id="SM00421">
    <property type="entry name" value="HTH_LUXR"/>
    <property type="match status" value="1"/>
</dbReference>
<dbReference type="PANTHER" id="PTHR43214:SF24">
    <property type="entry name" value="TRANSCRIPTIONAL REGULATORY PROTEIN NARL-RELATED"/>
    <property type="match status" value="1"/>
</dbReference>
<name>A0A6F8YTF8_9ACTN</name>
<dbReference type="KEGG" id="psuu:Psuf_067780"/>
<evidence type="ECO:0000256" key="4">
    <source>
        <dbReference type="ARBA" id="ARBA00023163"/>
    </source>
</evidence>
<dbReference type="Proteomes" id="UP000503011">
    <property type="component" value="Chromosome"/>
</dbReference>
<dbReference type="InterPro" id="IPR058245">
    <property type="entry name" value="NreC/VraR/RcsB-like_REC"/>
</dbReference>
<keyword evidence="4" id="KW-0804">Transcription</keyword>
<keyword evidence="9" id="KW-1185">Reference proteome</keyword>
<evidence type="ECO:0000313" key="8">
    <source>
        <dbReference type="EMBL" id="BCB89465.1"/>
    </source>
</evidence>
<keyword evidence="3 8" id="KW-0238">DNA-binding</keyword>
<organism evidence="8 9">
    <name type="scientific">Phytohabitans suffuscus</name>
    <dbReference type="NCBI Taxonomy" id="624315"/>
    <lineage>
        <taxon>Bacteria</taxon>
        <taxon>Bacillati</taxon>
        <taxon>Actinomycetota</taxon>
        <taxon>Actinomycetes</taxon>
        <taxon>Micromonosporales</taxon>
        <taxon>Micromonosporaceae</taxon>
    </lineage>
</organism>
<dbReference type="InterPro" id="IPR000792">
    <property type="entry name" value="Tscrpt_reg_LuxR_C"/>
</dbReference>
<dbReference type="SUPFAM" id="SSF52172">
    <property type="entry name" value="CheY-like"/>
    <property type="match status" value="1"/>
</dbReference>
<feature type="domain" description="HTH luxR-type" evidence="6">
    <location>
        <begin position="149"/>
        <end position="219"/>
    </location>
</feature>
<evidence type="ECO:0000256" key="5">
    <source>
        <dbReference type="PROSITE-ProRule" id="PRU00169"/>
    </source>
</evidence>
<dbReference type="GO" id="GO:0006355">
    <property type="term" value="P:regulation of DNA-templated transcription"/>
    <property type="evidence" value="ECO:0007669"/>
    <property type="project" value="InterPro"/>
</dbReference>
<sequence length="233" mass="25064">MNRYRAPIRVVIADDAVLIREAIAGLLDSAGYEVVARVGDPAGLRAAVADARPSVALVDIRMPPTYRLEGLHAAADLRRSHPGLGVLLLSQYLESHYPLALFASGARGVGYLLKERVGGVDALVEAVRVVAGGGTVLDPEVVALMMRGHRQDIEALSEREREVLALMAEGMSNRAICERLWLSAKTVESHVRSIFTKLNLAPEPDGHRRVLAVLAHLRTMPAPPLNAPGEEPG</sequence>
<dbReference type="CDD" id="cd06170">
    <property type="entry name" value="LuxR_C_like"/>
    <property type="match status" value="1"/>
</dbReference>
<dbReference type="PROSITE" id="PS50110">
    <property type="entry name" value="RESPONSE_REGULATORY"/>
    <property type="match status" value="1"/>
</dbReference>
<dbReference type="PRINTS" id="PR00038">
    <property type="entry name" value="HTHLUXR"/>
</dbReference>
<dbReference type="AlphaFoldDB" id="A0A6F8YTF8"/>
<dbReference type="InterPro" id="IPR011006">
    <property type="entry name" value="CheY-like_superfamily"/>
</dbReference>
<dbReference type="PROSITE" id="PS50043">
    <property type="entry name" value="HTH_LUXR_2"/>
    <property type="match status" value="1"/>
</dbReference>
<feature type="domain" description="Response regulatory" evidence="7">
    <location>
        <begin position="9"/>
        <end position="129"/>
    </location>
</feature>
<dbReference type="SMART" id="SM00448">
    <property type="entry name" value="REC"/>
    <property type="match status" value="1"/>
</dbReference>
<dbReference type="GO" id="GO:0003677">
    <property type="term" value="F:DNA binding"/>
    <property type="evidence" value="ECO:0007669"/>
    <property type="project" value="UniProtKB-KW"/>
</dbReference>
<dbReference type="CDD" id="cd17535">
    <property type="entry name" value="REC_NarL-like"/>
    <property type="match status" value="1"/>
</dbReference>
<evidence type="ECO:0000313" key="9">
    <source>
        <dbReference type="Proteomes" id="UP000503011"/>
    </source>
</evidence>
<dbReference type="EMBL" id="AP022871">
    <property type="protein sequence ID" value="BCB89465.1"/>
    <property type="molecule type" value="Genomic_DNA"/>
</dbReference>
<evidence type="ECO:0000259" key="6">
    <source>
        <dbReference type="PROSITE" id="PS50043"/>
    </source>
</evidence>
<feature type="modified residue" description="4-aspartylphosphate" evidence="5">
    <location>
        <position position="59"/>
    </location>
</feature>
<evidence type="ECO:0000259" key="7">
    <source>
        <dbReference type="PROSITE" id="PS50110"/>
    </source>
</evidence>
<protein>
    <submittedName>
        <fullName evidence="8">DNA-binding response regulator</fullName>
    </submittedName>
</protein>
<proteinExistence type="predicted"/>
<evidence type="ECO:0000256" key="3">
    <source>
        <dbReference type="ARBA" id="ARBA00023125"/>
    </source>
</evidence>
<dbReference type="Gene3D" id="3.40.50.2300">
    <property type="match status" value="1"/>
</dbReference>
<gene>
    <name evidence="8" type="ORF">Psuf_067780</name>
</gene>
<dbReference type="InterPro" id="IPR039420">
    <property type="entry name" value="WalR-like"/>
</dbReference>
<dbReference type="RefSeq" id="WP_232075301.1">
    <property type="nucleotide sequence ID" value="NZ_AP022871.1"/>
</dbReference>
<dbReference type="Pfam" id="PF00196">
    <property type="entry name" value="GerE"/>
    <property type="match status" value="1"/>
</dbReference>
<dbReference type="InterPro" id="IPR001789">
    <property type="entry name" value="Sig_transdc_resp-reg_receiver"/>
</dbReference>
<reference evidence="8 9" key="2">
    <citation type="submission" date="2020-03" db="EMBL/GenBank/DDBJ databases">
        <authorList>
            <person name="Ichikawa N."/>
            <person name="Kimura A."/>
            <person name="Kitahashi Y."/>
            <person name="Uohara A."/>
        </authorList>
    </citation>
    <scope>NUCLEOTIDE SEQUENCE [LARGE SCALE GENOMIC DNA]</scope>
    <source>
        <strain evidence="8 9">NBRC 105367</strain>
    </source>
</reference>